<dbReference type="InParanoid" id="A0A420XLM2"/>
<accession>A0A420XLM2</accession>
<protein>
    <submittedName>
        <fullName evidence="4">Uncharacterized protein DUF4397</fullName>
    </submittedName>
</protein>
<keyword evidence="1" id="KW-1133">Transmembrane helix</keyword>
<feature type="signal peptide" evidence="2">
    <location>
        <begin position="1"/>
        <end position="29"/>
    </location>
</feature>
<evidence type="ECO:0000259" key="3">
    <source>
        <dbReference type="Pfam" id="PF14344"/>
    </source>
</evidence>
<comment type="caution">
    <text evidence="4">The sequence shown here is derived from an EMBL/GenBank/DDBJ whole genome shotgun (WGS) entry which is preliminary data.</text>
</comment>
<reference evidence="4 5" key="1">
    <citation type="submission" date="2018-10" db="EMBL/GenBank/DDBJ databases">
        <title>Genomic Encyclopedia of Archaeal and Bacterial Type Strains, Phase II (KMG-II): from individual species to whole genera.</title>
        <authorList>
            <person name="Goeker M."/>
        </authorList>
    </citation>
    <scope>NUCLEOTIDE SEQUENCE [LARGE SCALE GENOMIC DNA]</scope>
    <source>
        <strain evidence="4 5">RP-AC37</strain>
    </source>
</reference>
<evidence type="ECO:0000256" key="1">
    <source>
        <dbReference type="SAM" id="Phobius"/>
    </source>
</evidence>
<keyword evidence="1" id="KW-0472">Membrane</keyword>
<feature type="chain" id="PRO_5019063077" evidence="2">
    <location>
        <begin position="30"/>
        <end position="293"/>
    </location>
</feature>
<proteinExistence type="predicted"/>
<name>A0A420XLM2_9ACTN</name>
<gene>
    <name evidence="4" type="ORF">CLV35_3105</name>
</gene>
<dbReference type="RefSeq" id="WP_121194393.1">
    <property type="nucleotide sequence ID" value="NZ_RBWV01000014.1"/>
</dbReference>
<dbReference type="Proteomes" id="UP000281955">
    <property type="component" value="Unassembled WGS sequence"/>
</dbReference>
<evidence type="ECO:0000256" key="2">
    <source>
        <dbReference type="SAM" id="SignalP"/>
    </source>
</evidence>
<keyword evidence="2" id="KW-0732">Signal</keyword>
<evidence type="ECO:0000313" key="4">
    <source>
        <dbReference type="EMBL" id="RKS71309.1"/>
    </source>
</evidence>
<dbReference type="Pfam" id="PF14344">
    <property type="entry name" value="DUF4397"/>
    <property type="match status" value="1"/>
</dbReference>
<dbReference type="InterPro" id="IPR025510">
    <property type="entry name" value="DUF4397"/>
</dbReference>
<dbReference type="AlphaFoldDB" id="A0A420XLM2"/>
<feature type="domain" description="DUF4397" evidence="3">
    <location>
        <begin position="35"/>
        <end position="155"/>
    </location>
</feature>
<organism evidence="4 5">
    <name type="scientific">Motilibacter peucedani</name>
    <dbReference type="NCBI Taxonomy" id="598650"/>
    <lineage>
        <taxon>Bacteria</taxon>
        <taxon>Bacillati</taxon>
        <taxon>Actinomycetota</taxon>
        <taxon>Actinomycetes</taxon>
        <taxon>Motilibacterales</taxon>
        <taxon>Motilibacteraceae</taxon>
        <taxon>Motilibacter</taxon>
    </lineage>
</organism>
<dbReference type="OrthoDB" id="9783299at2"/>
<keyword evidence="1" id="KW-0812">Transmembrane</keyword>
<feature type="transmembrane region" description="Helical" evidence="1">
    <location>
        <begin position="257"/>
        <end position="275"/>
    </location>
</feature>
<sequence>MTRIRAAVLALAVAASPVWLALSAAPASAAPATGWLRLAHLSPDTPAVDIYLSSYAGGKPVVLKDVSYGDVGSYMSVPRGTYTATMRLAGSAGASSPVLEGTAQVNAGKAYTVAAVGLRKDLTAKVLGDDLTPPPADKGRVRLIQASTRAEQVDVKAIGGPTLATAAEFGTSTGYATIGAGRWSVRVTPLDGSAKPVTTSVDVPAGRISSVLVLDGSEPDSLTLKTTSDSSGSAVVPKGGVATGYGPVASGGRDEHLAGAGLAGAALLGVLVVAARLRTTRPVPAPVRARRGR</sequence>
<keyword evidence="5" id="KW-1185">Reference proteome</keyword>
<dbReference type="EMBL" id="RBWV01000014">
    <property type="protein sequence ID" value="RKS71309.1"/>
    <property type="molecule type" value="Genomic_DNA"/>
</dbReference>
<evidence type="ECO:0000313" key="5">
    <source>
        <dbReference type="Proteomes" id="UP000281955"/>
    </source>
</evidence>